<dbReference type="SUPFAM" id="SSF53335">
    <property type="entry name" value="S-adenosyl-L-methionine-dependent methyltransferases"/>
    <property type="match status" value="1"/>
</dbReference>
<dbReference type="InterPro" id="IPR050508">
    <property type="entry name" value="Methyltransf_Superfamily"/>
</dbReference>
<dbReference type="RefSeq" id="WP_016878109.1">
    <property type="nucleotide sequence ID" value="NZ_AJLN01000141.1"/>
</dbReference>
<evidence type="ECO:0000313" key="2">
    <source>
        <dbReference type="EMBL" id="RUR85723.1"/>
    </source>
</evidence>
<proteinExistence type="predicted"/>
<dbReference type="Proteomes" id="UP000268857">
    <property type="component" value="Unassembled WGS sequence"/>
</dbReference>
<dbReference type="AlphaFoldDB" id="A0A3S0Y6T0"/>
<dbReference type="InterPro" id="IPR041698">
    <property type="entry name" value="Methyltransf_25"/>
</dbReference>
<name>A0A3S0Y6T0_CHLFR</name>
<dbReference type="GO" id="GO:0008168">
    <property type="term" value="F:methyltransferase activity"/>
    <property type="evidence" value="ECO:0007669"/>
    <property type="project" value="UniProtKB-KW"/>
</dbReference>
<protein>
    <submittedName>
        <fullName evidence="2">Methyltransferase type 11</fullName>
    </submittedName>
</protein>
<dbReference type="Gene3D" id="3.40.50.150">
    <property type="entry name" value="Vaccinia Virus protein VP39"/>
    <property type="match status" value="1"/>
</dbReference>
<feature type="domain" description="Methyltransferase" evidence="1">
    <location>
        <begin position="96"/>
        <end position="192"/>
    </location>
</feature>
<dbReference type="Pfam" id="PF13649">
    <property type="entry name" value="Methyltransf_25"/>
    <property type="match status" value="1"/>
</dbReference>
<dbReference type="EMBL" id="RSCJ01000002">
    <property type="protein sequence ID" value="RUR85723.1"/>
    <property type="molecule type" value="Genomic_DNA"/>
</dbReference>
<dbReference type="OrthoDB" id="505670at2"/>
<organism evidence="2 3">
    <name type="scientific">Chlorogloeopsis fritschii PCC 6912</name>
    <dbReference type="NCBI Taxonomy" id="211165"/>
    <lineage>
        <taxon>Bacteria</taxon>
        <taxon>Bacillati</taxon>
        <taxon>Cyanobacteriota</taxon>
        <taxon>Cyanophyceae</taxon>
        <taxon>Nostocales</taxon>
        <taxon>Chlorogloeopsidaceae</taxon>
        <taxon>Chlorogloeopsis</taxon>
    </lineage>
</organism>
<dbReference type="CDD" id="cd02440">
    <property type="entry name" value="AdoMet_MTases"/>
    <property type="match status" value="1"/>
</dbReference>
<dbReference type="PANTHER" id="PTHR42912">
    <property type="entry name" value="METHYLTRANSFERASE"/>
    <property type="match status" value="1"/>
</dbReference>
<sequence>MGKLLLKSIVRLLIGEDRLLFYETIDWQHQSDRFRKPELVYPHYYSSQNFHGIENGYLNRVAAITYDPVAAFASPPNEAWIRQQLIAAIECQPTKILDLGCGTGSTTLMLKQAFPQAVAIGLDLSPYMLVVADYKARQAGLNIQWQHGLAENTGLEEVAFDLVTVSFLLHETPPKISQLILRECFRLIKPGGQVIVLDGNQKRLRHANWLIKIFKEPYSKAYAAESVDEWMRAAGFVSVQTEYVGWIDQLTRGTKAIAVKA</sequence>
<dbReference type="GO" id="GO:0032259">
    <property type="term" value="P:methylation"/>
    <property type="evidence" value="ECO:0007669"/>
    <property type="project" value="UniProtKB-KW"/>
</dbReference>
<reference evidence="2 3" key="1">
    <citation type="journal article" date="2019" name="Genome Biol. Evol.">
        <title>Day and night: Metabolic profiles and evolutionary relationships of six axenic non-marine cyanobacteria.</title>
        <authorList>
            <person name="Will S.E."/>
            <person name="Henke P."/>
            <person name="Boedeker C."/>
            <person name="Huang S."/>
            <person name="Brinkmann H."/>
            <person name="Rohde M."/>
            <person name="Jarek M."/>
            <person name="Friedl T."/>
            <person name="Seufert S."/>
            <person name="Schumacher M."/>
            <person name="Overmann J."/>
            <person name="Neumann-Schaal M."/>
            <person name="Petersen J."/>
        </authorList>
    </citation>
    <scope>NUCLEOTIDE SEQUENCE [LARGE SCALE GENOMIC DNA]</scope>
    <source>
        <strain evidence="2 3">PCC 6912</strain>
    </source>
</reference>
<evidence type="ECO:0000259" key="1">
    <source>
        <dbReference type="Pfam" id="PF13649"/>
    </source>
</evidence>
<dbReference type="PANTHER" id="PTHR42912:SF80">
    <property type="entry name" value="METHYLTRANSFERASE DOMAIN-CONTAINING PROTEIN"/>
    <property type="match status" value="1"/>
</dbReference>
<keyword evidence="2" id="KW-0489">Methyltransferase</keyword>
<evidence type="ECO:0000313" key="3">
    <source>
        <dbReference type="Proteomes" id="UP000268857"/>
    </source>
</evidence>
<gene>
    <name evidence="2" type="ORF">PCC6912_05480</name>
</gene>
<accession>A0A3S0Y6T0</accession>
<dbReference type="STRING" id="211165.GCA_000317285_06104"/>
<keyword evidence="3" id="KW-1185">Reference proteome</keyword>
<comment type="caution">
    <text evidence="2">The sequence shown here is derived from an EMBL/GenBank/DDBJ whole genome shotgun (WGS) entry which is preliminary data.</text>
</comment>
<keyword evidence="2" id="KW-0808">Transferase</keyword>
<dbReference type="InterPro" id="IPR029063">
    <property type="entry name" value="SAM-dependent_MTases_sf"/>
</dbReference>